<dbReference type="InterPro" id="IPR045028">
    <property type="entry name" value="DinG/Rad3-like"/>
</dbReference>
<keyword evidence="1" id="KW-0004">4Fe-4S</keyword>
<dbReference type="GO" id="GO:0046872">
    <property type="term" value="F:metal ion binding"/>
    <property type="evidence" value="ECO:0007669"/>
    <property type="project" value="UniProtKB-KW"/>
</dbReference>
<evidence type="ECO:0000256" key="13">
    <source>
        <dbReference type="ARBA" id="ARBA00038058"/>
    </source>
</evidence>
<dbReference type="Gene3D" id="3.40.50.300">
    <property type="entry name" value="P-loop containing nucleotide triphosphate hydrolases"/>
    <property type="match status" value="2"/>
</dbReference>
<dbReference type="GO" id="GO:0006281">
    <property type="term" value="P:DNA repair"/>
    <property type="evidence" value="ECO:0007669"/>
    <property type="project" value="UniProtKB-KW"/>
</dbReference>
<evidence type="ECO:0000256" key="6">
    <source>
        <dbReference type="ARBA" id="ARBA00022806"/>
    </source>
</evidence>
<dbReference type="AlphaFoldDB" id="A0A9D1ERQ6"/>
<dbReference type="SMART" id="SM00488">
    <property type="entry name" value="DEXDc2"/>
    <property type="match status" value="1"/>
</dbReference>
<evidence type="ECO:0000256" key="2">
    <source>
        <dbReference type="ARBA" id="ARBA00022723"/>
    </source>
</evidence>
<accession>A0A9D1ERQ6</accession>
<comment type="similarity">
    <text evidence="13">Belongs to the helicase family. DinG subfamily.</text>
</comment>
<dbReference type="PANTHER" id="PTHR11472:SF34">
    <property type="entry name" value="REGULATOR OF TELOMERE ELONGATION HELICASE 1"/>
    <property type="match status" value="1"/>
</dbReference>
<dbReference type="Gene3D" id="3.90.320.10">
    <property type="match status" value="1"/>
</dbReference>
<dbReference type="InterPro" id="IPR006555">
    <property type="entry name" value="ATP-dep_Helicase_C"/>
</dbReference>
<evidence type="ECO:0000259" key="14">
    <source>
        <dbReference type="PROSITE" id="PS51193"/>
    </source>
</evidence>
<dbReference type="Gene3D" id="1.10.275.40">
    <property type="match status" value="1"/>
</dbReference>
<dbReference type="InterPro" id="IPR006554">
    <property type="entry name" value="Helicase-like_DEXD_c2"/>
</dbReference>
<dbReference type="SMART" id="SM00491">
    <property type="entry name" value="HELICc2"/>
    <property type="match status" value="1"/>
</dbReference>
<keyword evidence="3" id="KW-0547">Nucleotide-binding</keyword>
<evidence type="ECO:0000313" key="16">
    <source>
        <dbReference type="Proteomes" id="UP000823935"/>
    </source>
</evidence>
<evidence type="ECO:0000256" key="8">
    <source>
        <dbReference type="ARBA" id="ARBA00023004"/>
    </source>
</evidence>
<keyword evidence="8" id="KW-0408">Iron</keyword>
<protein>
    <submittedName>
        <fullName evidence="15">ATP-dependent DNA helicase</fullName>
    </submittedName>
</protein>
<dbReference type="PROSITE" id="PS51193">
    <property type="entry name" value="HELICASE_ATP_BIND_2"/>
    <property type="match status" value="1"/>
</dbReference>
<dbReference type="Gene3D" id="1.10.30.20">
    <property type="entry name" value="Bacterial XPD DNA helicase, FeS cluster domain"/>
    <property type="match status" value="1"/>
</dbReference>
<evidence type="ECO:0000256" key="4">
    <source>
        <dbReference type="ARBA" id="ARBA00022763"/>
    </source>
</evidence>
<evidence type="ECO:0000256" key="3">
    <source>
        <dbReference type="ARBA" id="ARBA00022741"/>
    </source>
</evidence>
<dbReference type="GO" id="GO:0003678">
    <property type="term" value="F:DNA helicase activity"/>
    <property type="evidence" value="ECO:0007669"/>
    <property type="project" value="InterPro"/>
</dbReference>
<dbReference type="SUPFAM" id="SSF52540">
    <property type="entry name" value="P-loop containing nucleoside triphosphate hydrolases"/>
    <property type="match status" value="2"/>
</dbReference>
<dbReference type="GO" id="GO:0003677">
    <property type="term" value="F:DNA binding"/>
    <property type="evidence" value="ECO:0007669"/>
    <property type="project" value="UniProtKB-KW"/>
</dbReference>
<evidence type="ECO:0000256" key="11">
    <source>
        <dbReference type="ARBA" id="ARBA00023204"/>
    </source>
</evidence>
<dbReference type="InterPro" id="IPR027417">
    <property type="entry name" value="P-loop_NTPase"/>
</dbReference>
<reference evidence="15" key="1">
    <citation type="submission" date="2020-10" db="EMBL/GenBank/DDBJ databases">
        <authorList>
            <person name="Gilroy R."/>
        </authorList>
    </citation>
    <scope>NUCLEOTIDE SEQUENCE</scope>
    <source>
        <strain evidence="15">CHK190-19873</strain>
    </source>
</reference>
<dbReference type="GO" id="GO:0051539">
    <property type="term" value="F:4 iron, 4 sulfur cluster binding"/>
    <property type="evidence" value="ECO:0007669"/>
    <property type="project" value="UniProtKB-KW"/>
</dbReference>
<evidence type="ECO:0000256" key="10">
    <source>
        <dbReference type="ARBA" id="ARBA00023125"/>
    </source>
</evidence>
<dbReference type="InterPro" id="IPR011604">
    <property type="entry name" value="PDDEXK-like_dom_sf"/>
</dbReference>
<dbReference type="Pfam" id="PF06733">
    <property type="entry name" value="DEAD_2"/>
    <property type="match status" value="1"/>
</dbReference>
<organism evidence="15 16">
    <name type="scientific">Candidatus Limivivens intestinipullorum</name>
    <dbReference type="NCBI Taxonomy" id="2840858"/>
    <lineage>
        <taxon>Bacteria</taxon>
        <taxon>Bacillati</taxon>
        <taxon>Bacillota</taxon>
        <taxon>Clostridia</taxon>
        <taxon>Lachnospirales</taxon>
        <taxon>Lachnospiraceae</taxon>
        <taxon>Lachnospiraceae incertae sedis</taxon>
        <taxon>Candidatus Limivivens</taxon>
    </lineage>
</organism>
<dbReference type="EMBL" id="DVIQ01000027">
    <property type="protein sequence ID" value="HIS31062.1"/>
    <property type="molecule type" value="Genomic_DNA"/>
</dbReference>
<keyword evidence="5" id="KW-0378">Hydrolase</keyword>
<evidence type="ECO:0000313" key="15">
    <source>
        <dbReference type="EMBL" id="HIS31062.1"/>
    </source>
</evidence>
<keyword evidence="7" id="KW-0067">ATP-binding</keyword>
<dbReference type="GO" id="GO:0005524">
    <property type="term" value="F:ATP binding"/>
    <property type="evidence" value="ECO:0007669"/>
    <property type="project" value="UniProtKB-KW"/>
</dbReference>
<evidence type="ECO:0000256" key="9">
    <source>
        <dbReference type="ARBA" id="ARBA00023014"/>
    </source>
</evidence>
<dbReference type="Proteomes" id="UP000823935">
    <property type="component" value="Unassembled WGS sequence"/>
</dbReference>
<dbReference type="InterPro" id="IPR014001">
    <property type="entry name" value="Helicase_ATP-bd"/>
</dbReference>
<evidence type="ECO:0000256" key="1">
    <source>
        <dbReference type="ARBA" id="ARBA00022485"/>
    </source>
</evidence>
<keyword evidence="9" id="KW-0411">Iron-sulfur</keyword>
<dbReference type="GO" id="GO:0016818">
    <property type="term" value="F:hydrolase activity, acting on acid anhydrides, in phosphorus-containing anhydrides"/>
    <property type="evidence" value="ECO:0007669"/>
    <property type="project" value="InterPro"/>
</dbReference>
<dbReference type="InterPro" id="IPR042493">
    <property type="entry name" value="XPD_DNA_FeS"/>
</dbReference>
<evidence type="ECO:0000256" key="7">
    <source>
        <dbReference type="ARBA" id="ARBA00022840"/>
    </source>
</evidence>
<dbReference type="PANTHER" id="PTHR11472">
    <property type="entry name" value="DNA REPAIR DEAD HELICASE RAD3/XP-D SUBFAMILY MEMBER"/>
    <property type="match status" value="1"/>
</dbReference>
<feature type="domain" description="Helicase ATP-binding" evidence="14">
    <location>
        <begin position="174"/>
        <end position="459"/>
    </location>
</feature>
<keyword evidence="10" id="KW-0238">DNA-binding</keyword>
<keyword evidence="2" id="KW-0479">Metal-binding</keyword>
<reference evidence="15" key="2">
    <citation type="journal article" date="2021" name="PeerJ">
        <title>Extensive microbial diversity within the chicken gut microbiome revealed by metagenomics and culture.</title>
        <authorList>
            <person name="Gilroy R."/>
            <person name="Ravi A."/>
            <person name="Getino M."/>
            <person name="Pursley I."/>
            <person name="Horton D.L."/>
            <person name="Alikhan N.F."/>
            <person name="Baker D."/>
            <person name="Gharbi K."/>
            <person name="Hall N."/>
            <person name="Watson M."/>
            <person name="Adriaenssens E.M."/>
            <person name="Foster-Nyarko E."/>
            <person name="Jarju S."/>
            <person name="Secka A."/>
            <person name="Antonio M."/>
            <person name="Oren A."/>
            <person name="Chaudhuri R.R."/>
            <person name="La Ragione R."/>
            <person name="Hildebrand F."/>
            <person name="Pallen M.J."/>
        </authorList>
    </citation>
    <scope>NUCLEOTIDE SEQUENCE</scope>
    <source>
        <strain evidence="15">CHK190-19873</strain>
    </source>
</reference>
<keyword evidence="11" id="KW-0234">DNA repair</keyword>
<dbReference type="SMART" id="SM00487">
    <property type="entry name" value="DEXDc"/>
    <property type="match status" value="1"/>
</dbReference>
<evidence type="ECO:0000256" key="12">
    <source>
        <dbReference type="ARBA" id="ARBA00023235"/>
    </source>
</evidence>
<sequence>MPADKEAMQLGSRLHREIQGQMGKAYQAEVPLKTLWHCEDYAISVEGRADGIFPMTVGNAPDLPEEIFQAVAEADGLMFVDEIKGSYRSPARMEEPVPVHLAQAKCYAYIYGVSHGLKNMGVQMTYCNLETKETRRFHQIFSVDELTAWFSAVMEEYQKWCDFQQSWKKVRQASIPEVPFPFPYREGQKDMAAAVYRTIARKKKIFIQASTGVGKTISTVFPAVKAVGQGIGDKIFYLTAKTITRTVAQDAFALLKEKGLKYKVITLTAKEKICPLEETDCNPLHCPRARGHFDRINDAVFEMLNEECDFTREAVEAYAEKRNVCPFEMSLDLAAWMDAVICDYNYVFDPRARLKRFFGEGVRGDYLFLIDEAHNLVERGREMFSASLYKEDFLELKREVQPYNRKLSRQLETCNRMMLEWKRESDSWRLLDSTGAFPAALMNLTGMLEDFMEELTDRDLGKKVLDFYYQVSKFLDIYERVDENYRIYTDFSEDSRFFIRLYCINTAVNLQECLDKGSSTVFFSATLLPVRYYMGLLCKDTDCYAIYAESSFRPENRLVLMGLDVSSRYSRRGPREYAKIAAYIQAMVSGREGNYMVFCPSYRMLQEISQAYMEICEPRTEIICQKPGMSETDREEFLAKFSRETPHTLVGFGVMGGVFGEGIDLTGERLIGAAIVGAGLPQVCSEREILKDFYNAAGADGFSYAYIYPGMNKVLQSAGRVIRTAADRGVILLLDERFGQTAYRSLFPREWAESSPCSLKNVGEKIKRFWRS</sequence>
<dbReference type="Pfam" id="PF13307">
    <property type="entry name" value="Helicase_C_2"/>
    <property type="match status" value="1"/>
</dbReference>
<dbReference type="InterPro" id="IPR010614">
    <property type="entry name" value="RAD3-like_helicase_DEAD"/>
</dbReference>
<gene>
    <name evidence="15" type="ORF">IAB44_05855</name>
</gene>
<name>A0A9D1ERQ6_9FIRM</name>
<dbReference type="InterPro" id="IPR014013">
    <property type="entry name" value="Helic_SF1/SF2_ATP-bd_DinG/Rad3"/>
</dbReference>
<keyword evidence="6 15" id="KW-0347">Helicase</keyword>
<comment type="caution">
    <text evidence="15">The sequence shown here is derived from an EMBL/GenBank/DDBJ whole genome shotgun (WGS) entry which is preliminary data.</text>
</comment>
<evidence type="ECO:0000256" key="5">
    <source>
        <dbReference type="ARBA" id="ARBA00022801"/>
    </source>
</evidence>
<proteinExistence type="inferred from homology"/>
<keyword evidence="12" id="KW-0413">Isomerase</keyword>
<keyword evidence="4" id="KW-0227">DNA damage</keyword>